<organism evidence="2 3">
    <name type="scientific">Aeromonas enteropelogenes</name>
    <name type="common">Aeromonas trota</name>
    <dbReference type="NCBI Taxonomy" id="29489"/>
    <lineage>
        <taxon>Bacteria</taxon>
        <taxon>Pseudomonadati</taxon>
        <taxon>Pseudomonadota</taxon>
        <taxon>Gammaproteobacteria</taxon>
        <taxon>Aeromonadales</taxon>
        <taxon>Aeromonadaceae</taxon>
        <taxon>Aeromonas</taxon>
    </lineage>
</organism>
<name>A0A175VH86_AEREN</name>
<sequence length="257" mass="28457">MKFMNVKFIIMLLTLHISANFFANAAESGSKLEKEMCAKLPVVIKKGDESYKAGEYAKARDYFTEQVSLSEGCGYVYGKPDQTATITAYNNVALSYIKEGDKLKALAWLSLAPNDKKSKFNYSLLKSMPASVGPDMVGTYWKYAGFGSWNVASVEKHGNDYLISLNLLYFGLMGMAYGPNIGDISQVVTMKDDDGLIKLTGEEGNCEISIKFIDKDNGILKIDTNPDRKECGFGHNVYAHGDFIRVSNRSTPFDIGY</sequence>
<dbReference type="InterPro" id="IPR011990">
    <property type="entry name" value="TPR-like_helical_dom_sf"/>
</dbReference>
<protein>
    <recommendedName>
        <fullName evidence="4">Tetratricopeptide repeat protein</fullName>
    </recommendedName>
</protein>
<dbReference type="RefSeq" id="WP_061476687.1">
    <property type="nucleotide sequence ID" value="NZ_JMGO02000006.1"/>
</dbReference>
<accession>A0A175VH86</accession>
<dbReference type="OrthoDB" id="6710670at2"/>
<keyword evidence="1" id="KW-0732">Signal</keyword>
<gene>
    <name evidence="2" type="ORF">LCR_17405</name>
</gene>
<dbReference type="Proteomes" id="UP000078435">
    <property type="component" value="Unassembled WGS sequence"/>
</dbReference>
<dbReference type="AlphaFoldDB" id="A0A175VH86"/>
<reference evidence="2 3" key="1">
    <citation type="submission" date="2016-02" db="EMBL/GenBank/DDBJ databases">
        <title>Draft genome sequence of Aeromonas trota strain 1999lcr isolated from cerebrospinal fluid (CSF).</title>
        <authorList>
            <person name="Dallagassa C.B."/>
            <person name="Prediger K.C."/>
            <person name="Weiss V.A."/>
            <person name="Assis F.E."/>
            <person name="Baura V."/>
            <person name="Cruz L.M."/>
            <person name="Souza E.M."/>
            <person name="Pedrosa F.O."/>
            <person name="Fadel-Picheth C.M."/>
        </authorList>
    </citation>
    <scope>NUCLEOTIDE SEQUENCE [LARGE SCALE GENOMIC DNA]</scope>
    <source>
        <strain evidence="2 3">1999lcr</strain>
    </source>
</reference>
<evidence type="ECO:0008006" key="4">
    <source>
        <dbReference type="Google" id="ProtNLM"/>
    </source>
</evidence>
<dbReference type="EMBL" id="JMGO02000006">
    <property type="protein sequence ID" value="KXU79890.1"/>
    <property type="molecule type" value="Genomic_DNA"/>
</dbReference>
<evidence type="ECO:0000256" key="1">
    <source>
        <dbReference type="SAM" id="SignalP"/>
    </source>
</evidence>
<evidence type="ECO:0000313" key="3">
    <source>
        <dbReference type="Proteomes" id="UP000078435"/>
    </source>
</evidence>
<feature type="chain" id="PRO_5008042896" description="Tetratricopeptide repeat protein" evidence="1">
    <location>
        <begin position="26"/>
        <end position="257"/>
    </location>
</feature>
<comment type="caution">
    <text evidence="2">The sequence shown here is derived from an EMBL/GenBank/DDBJ whole genome shotgun (WGS) entry which is preliminary data.</text>
</comment>
<evidence type="ECO:0000313" key="2">
    <source>
        <dbReference type="EMBL" id="KXU79890.1"/>
    </source>
</evidence>
<dbReference type="Gene3D" id="1.25.40.10">
    <property type="entry name" value="Tetratricopeptide repeat domain"/>
    <property type="match status" value="1"/>
</dbReference>
<proteinExistence type="predicted"/>
<dbReference type="SUPFAM" id="SSF48452">
    <property type="entry name" value="TPR-like"/>
    <property type="match status" value="1"/>
</dbReference>
<feature type="signal peptide" evidence="1">
    <location>
        <begin position="1"/>
        <end position="25"/>
    </location>
</feature>